<accession>A0A9W4B8A3</accession>
<reference evidence="1 2" key="1">
    <citation type="journal article" date="2019" name="Emerg. Microbes Infect.">
        <title>Comprehensive subspecies identification of 175 nontuberculous mycobacteria species based on 7547 genomic profiles.</title>
        <authorList>
            <person name="Matsumoto Y."/>
            <person name="Kinjo T."/>
            <person name="Motooka D."/>
            <person name="Nabeya D."/>
            <person name="Jung N."/>
            <person name="Uechi K."/>
            <person name="Horii T."/>
            <person name="Iida T."/>
            <person name="Fujita J."/>
            <person name="Nakamura S."/>
        </authorList>
    </citation>
    <scope>NUCLEOTIDE SEQUENCE [LARGE SCALE GENOMIC DNA]</scope>
    <source>
        <strain evidence="1 2">JCM 6399</strain>
    </source>
</reference>
<dbReference type="Proteomes" id="UP000465785">
    <property type="component" value="Chromosome"/>
</dbReference>
<evidence type="ECO:0000313" key="1">
    <source>
        <dbReference type="EMBL" id="BBY95908.1"/>
    </source>
</evidence>
<dbReference type="AlphaFoldDB" id="A0A9W4B8A3"/>
<dbReference type="KEGG" id="mgau:MGALJ_55770"/>
<dbReference type="EMBL" id="AP022601">
    <property type="protein sequence ID" value="BBY95908.1"/>
    <property type="molecule type" value="Genomic_DNA"/>
</dbReference>
<keyword evidence="2" id="KW-1185">Reference proteome</keyword>
<organism evidence="1 2">
    <name type="scientific">Mycobacterium gallinarum</name>
    <dbReference type="NCBI Taxonomy" id="39689"/>
    <lineage>
        <taxon>Bacteria</taxon>
        <taxon>Bacillati</taxon>
        <taxon>Actinomycetota</taxon>
        <taxon>Actinomycetes</taxon>
        <taxon>Mycobacteriales</taxon>
        <taxon>Mycobacteriaceae</taxon>
        <taxon>Mycobacterium</taxon>
    </lineage>
</organism>
<sequence>MSGRAMDSDDASIADLPWASIFDPANNVRAMGAIQERGFRAATDVVSRFVRMTDRGLGAVGAPSSGTEEDGSAATYPDLGRILTSLQGVVSQLGQSVLGNNNAAPAEAALDLVNSASSGQAELEASVPGPAVTEIWLHNRGPQDMGKVRLRCSDLLAHDGALIESSAIRFEPDVVPMPARSSRGITVEVDVAEHYSPGWYRGTMLAEGHDDVWLPVSLHIAPRSS</sequence>
<name>A0A9W4B8A3_9MYCO</name>
<gene>
    <name evidence="1" type="ORF">MGALJ_55770</name>
</gene>
<protein>
    <submittedName>
        <fullName evidence="1">Uncharacterized protein</fullName>
    </submittedName>
</protein>
<proteinExistence type="predicted"/>
<evidence type="ECO:0000313" key="2">
    <source>
        <dbReference type="Proteomes" id="UP000465785"/>
    </source>
</evidence>